<gene>
    <name evidence="3" type="primary">LOC109127471</name>
</gene>
<dbReference type="GeneID" id="109127471"/>
<reference evidence="2" key="1">
    <citation type="journal article" date="2014" name="Nat. Commun.">
        <title>The emerging biofuel crop Camelina sativa retains a highly undifferentiated hexaploid genome structure.</title>
        <authorList>
            <person name="Kagale S."/>
            <person name="Koh C."/>
            <person name="Nixon J."/>
            <person name="Bollina V."/>
            <person name="Clarke W.E."/>
            <person name="Tuteja R."/>
            <person name="Spillane C."/>
            <person name="Robinson S.J."/>
            <person name="Links M.G."/>
            <person name="Clarke C."/>
            <person name="Higgins E.E."/>
            <person name="Huebert T."/>
            <person name="Sharpe A.G."/>
            <person name="Parkin I.A."/>
        </authorList>
    </citation>
    <scope>NUCLEOTIDE SEQUENCE [LARGE SCALE GENOMIC DNA]</scope>
    <source>
        <strain evidence="2">cv. DH55</strain>
    </source>
</reference>
<evidence type="ECO:0000256" key="1">
    <source>
        <dbReference type="SAM" id="SignalP"/>
    </source>
</evidence>
<reference evidence="3" key="2">
    <citation type="submission" date="2025-08" db="UniProtKB">
        <authorList>
            <consortium name="RefSeq"/>
        </authorList>
    </citation>
    <scope>IDENTIFICATION</scope>
    <source>
        <tissue evidence="3">Leaf</tissue>
    </source>
</reference>
<accession>A0ABM1QM04</accession>
<feature type="signal peptide" evidence="1">
    <location>
        <begin position="1"/>
        <end position="24"/>
    </location>
</feature>
<name>A0ABM1QM04_CAMSA</name>
<feature type="chain" id="PRO_5047160581" evidence="1">
    <location>
        <begin position="25"/>
        <end position="83"/>
    </location>
</feature>
<dbReference type="Proteomes" id="UP000694864">
    <property type="component" value="Chromosome 11"/>
</dbReference>
<keyword evidence="2" id="KW-1185">Reference proteome</keyword>
<keyword evidence="1" id="KW-0732">Signal</keyword>
<evidence type="ECO:0000313" key="2">
    <source>
        <dbReference type="Proteomes" id="UP000694864"/>
    </source>
</evidence>
<dbReference type="RefSeq" id="XP_019087792.1">
    <property type="nucleotide sequence ID" value="XM_019232247.1"/>
</dbReference>
<proteinExistence type="predicted"/>
<protein>
    <submittedName>
        <fullName evidence="3">Defensin-like protein 115</fullName>
    </submittedName>
</protein>
<evidence type="ECO:0000313" key="3">
    <source>
        <dbReference type="RefSeq" id="XP_019087792.1"/>
    </source>
</evidence>
<organism evidence="2 3">
    <name type="scientific">Camelina sativa</name>
    <name type="common">False flax</name>
    <name type="synonym">Myagrum sativum</name>
    <dbReference type="NCBI Taxonomy" id="90675"/>
    <lineage>
        <taxon>Eukaryota</taxon>
        <taxon>Viridiplantae</taxon>
        <taxon>Streptophyta</taxon>
        <taxon>Embryophyta</taxon>
        <taxon>Tracheophyta</taxon>
        <taxon>Spermatophyta</taxon>
        <taxon>Magnoliopsida</taxon>
        <taxon>eudicotyledons</taxon>
        <taxon>Gunneridae</taxon>
        <taxon>Pentapetalae</taxon>
        <taxon>rosids</taxon>
        <taxon>malvids</taxon>
        <taxon>Brassicales</taxon>
        <taxon>Brassicaceae</taxon>
        <taxon>Camelineae</taxon>
        <taxon>Camelina</taxon>
    </lineage>
</organism>
<sequence>MAITKKYFVAFVLTILFVMSFVHCSDNTSGDGINQDWKNCFGPDPCKQGGTQGCMVFCRKISFTLYGECAHNPDQCCCVSKTK</sequence>